<dbReference type="NCBIfam" id="NF033710">
    <property type="entry name" value="T9SS_OM_PorV"/>
    <property type="match status" value="1"/>
</dbReference>
<organism evidence="2 3">
    <name type="scientific">Fermentimonas caenicola</name>
    <dbReference type="NCBI Taxonomy" id="1562970"/>
    <lineage>
        <taxon>Bacteria</taxon>
        <taxon>Pseudomonadati</taxon>
        <taxon>Bacteroidota</taxon>
        <taxon>Bacteroidia</taxon>
        <taxon>Bacteroidales</taxon>
        <taxon>Dysgonomonadaceae</taxon>
        <taxon>Fermentimonas</taxon>
    </lineage>
</organism>
<evidence type="ECO:0000313" key="2">
    <source>
        <dbReference type="EMBL" id="CEA16796.1"/>
    </source>
</evidence>
<evidence type="ECO:0000313" key="3">
    <source>
        <dbReference type="Proteomes" id="UP000032417"/>
    </source>
</evidence>
<dbReference type="PATRIC" id="fig|1562970.3.peg.2042"/>
<accession>A0A098C2Y8</accession>
<dbReference type="AlphaFoldDB" id="A0A098C2Y8"/>
<dbReference type="Pfam" id="PF19572">
    <property type="entry name" value="PorV"/>
    <property type="match status" value="1"/>
</dbReference>
<dbReference type="InterPro" id="IPR047799">
    <property type="entry name" value="T9SS_OM_PorV"/>
</dbReference>
<dbReference type="HOGENOM" id="CLU_058805_1_1_10"/>
<dbReference type="STRING" id="1562970.ING2E5B_2067"/>
<reference evidence="2 3" key="1">
    <citation type="submission" date="2014-08" db="EMBL/GenBank/DDBJ databases">
        <authorList>
            <person name="Wibberg D."/>
        </authorList>
    </citation>
    <scope>NUCLEOTIDE SEQUENCE [LARGE SCALE GENOMIC DNA]</scope>
    <source>
        <strain evidence="3">ING2-E5B</strain>
    </source>
</reference>
<dbReference type="Gene3D" id="2.40.160.60">
    <property type="entry name" value="Outer membrane protein transport protein (OMPP1/FadL/TodX)"/>
    <property type="match status" value="1"/>
</dbReference>
<dbReference type="InterPro" id="IPR045741">
    <property type="entry name" value="PorV"/>
</dbReference>
<dbReference type="EMBL" id="LN515532">
    <property type="protein sequence ID" value="CEA16796.1"/>
    <property type="molecule type" value="Genomic_DNA"/>
</dbReference>
<proteinExistence type="predicted"/>
<dbReference type="OrthoDB" id="9758448at2"/>
<evidence type="ECO:0000259" key="1">
    <source>
        <dbReference type="Pfam" id="PF19572"/>
    </source>
</evidence>
<feature type="domain" description="Type IX secretion system protein PorV" evidence="1">
    <location>
        <begin position="25"/>
        <end position="263"/>
    </location>
</feature>
<name>A0A098C2Y8_9BACT</name>
<sequence length="388" mass="42820">MHKQLVSLLLCVILVSLPGYLKGQEQEYNPILTAMPSLQIAPDARGGGMGDIGAATMPDVYSQHWNAAKYPFVTTEAGLAFSYTPWLNRLVNDINLLYASGFWKFGDQDLNVISSSIRYFSLGDIDIFDMGGDFTQSVNPYELALDVAYSRMLSETFSGAVTLRYIRADYSTGDGETTPGNAIAADIAGYNETYFNMGRSEALLGFGFNLSNIGTKISYDGGETSMFLPTNLRLGTSLGYPIDAKNSITLSIDLNKLMVPTPQLPGEDETEEEMFKRIEDYNNISSIGGIFTSLGDAPGGFKEEMQEVMWSLGAEYVYNNQFSLRTGYFNQSEYKGNLRYVAFGAGFRMKAFHIDAAYLVSTSQSNPLDQTLRISLGFDIEGLRNLMK</sequence>
<dbReference type="Proteomes" id="UP000032417">
    <property type="component" value="Chromosome 1"/>
</dbReference>
<keyword evidence="3" id="KW-1185">Reference proteome</keyword>
<gene>
    <name evidence="2" type="ORF">ING2E5B_2067</name>
</gene>
<dbReference type="NCBIfam" id="NF033709">
    <property type="entry name" value="PorV_fam"/>
    <property type="match status" value="1"/>
</dbReference>
<protein>
    <recommendedName>
        <fullName evidence="1">Type IX secretion system protein PorV domain-containing protein</fullName>
    </recommendedName>
</protein>
<dbReference type="KEGG" id="pbt:ING2E5B_2067"/>